<dbReference type="SUPFAM" id="SSF55874">
    <property type="entry name" value="ATPase domain of HSP90 chaperone/DNA topoisomerase II/histidine kinase"/>
    <property type="match status" value="1"/>
</dbReference>
<dbReference type="SUPFAM" id="SSF47384">
    <property type="entry name" value="Homodimeric domain of signal transducing histidine kinase"/>
    <property type="match status" value="1"/>
</dbReference>
<keyword evidence="9 24" id="KW-0418">Kinase</keyword>
<feature type="coiled-coil region" evidence="18">
    <location>
        <begin position="207"/>
        <end position="239"/>
    </location>
</feature>
<evidence type="ECO:0000256" key="16">
    <source>
        <dbReference type="PROSITE-ProRule" id="PRU00110"/>
    </source>
</evidence>
<dbReference type="InterPro" id="IPR008207">
    <property type="entry name" value="Sig_transdc_His_kin_Hpt_dom"/>
</dbReference>
<dbReference type="PROSITE" id="PS50110">
    <property type="entry name" value="RESPONSE_REGULATORY"/>
    <property type="match status" value="1"/>
</dbReference>
<keyword evidence="7 20" id="KW-0812">Transmembrane</keyword>
<evidence type="ECO:0000256" key="18">
    <source>
        <dbReference type="SAM" id="Coils"/>
    </source>
</evidence>
<dbReference type="KEGG" id="hha:Hhal_0647"/>
<dbReference type="eggNOG" id="COG2198">
    <property type="taxonomic scope" value="Bacteria"/>
</dbReference>
<dbReference type="PANTHER" id="PTHR45339:SF1">
    <property type="entry name" value="HYBRID SIGNAL TRANSDUCTION HISTIDINE KINASE J"/>
    <property type="match status" value="1"/>
</dbReference>
<feature type="domain" description="HPt" evidence="23">
    <location>
        <begin position="691"/>
        <end position="786"/>
    </location>
</feature>
<evidence type="ECO:0000256" key="15">
    <source>
        <dbReference type="ARBA" id="ARBA00068150"/>
    </source>
</evidence>
<keyword evidence="11 20" id="KW-1133">Transmembrane helix</keyword>
<sequence length="790" mass="85769">METIIDYPTMGIALWIVSLIAAAVMVIVWRINRHESGPGLWAGSSVVLAACWTPLWFTEGLGSAVVFINNTGAFIAGLLLLEGVLRFKGIGDQHRRLPWHGLYLAVVLNLIFFALDHHQLRYLILDANLFGVLALTAFFLVWRSSEGLERFIYGATAVVFVMMAAVLAYRWGLAATGVIGVDDRVNPATGPIILASIPWTLGWTYGLAMAANLRAQQESERARAEAERANRAKSEFLANMNHEIRTPMNAVLGRTQLLLDTDLDAQQLDHLGKIHNSSKMLLGIINDILDISKIESGKLEIEPHRFDLREVIDQVDTLFSAAASEKGLDVTYDIQPDLPRMLIGDSLRLTQVLSNLLSNAIKFTPRGGTVELNLHEVGEADDDAAHVRFQVRDSGIGMDAEQLKRIFQPFEQADASTTRQYGGTGLGLEIGRRLVTNMGGRLEVTSRPGQGSRFFFTLRLPIDDPGHYVGAYHPSPHTGSEEPQGRGPGSIAAPVSNRGSLPAEPSEERAHDQTLFRVIAPDLSGARILLVEDNRINQEVALQLLEKTGAQVQAAENGHAALEAVDAREPDLILMDLQMPVMDGFETTRRLLETGYSGPIIALSAAVLEEDRHRAEAAGMRGLIKKPIQQEVLYGALAAELRPSAAVLRQPAEPRAASTQTQPGAATGASTLPADLPGFDLARGLQKFGGDERNYADILALFKSELPDYHTSLIQPLRSGTVADGEELRRTAHTLKGGAVSVCAEEIGALAEQIESTLRRGEGVDEALIDALEQALRDADQALEEVAAAA</sequence>
<evidence type="ECO:0000256" key="9">
    <source>
        <dbReference type="ARBA" id="ARBA00022777"/>
    </source>
</evidence>
<name>A1WUR8_HALHL</name>
<dbReference type="PANTHER" id="PTHR45339">
    <property type="entry name" value="HYBRID SIGNAL TRANSDUCTION HISTIDINE KINASE J"/>
    <property type="match status" value="1"/>
</dbReference>
<dbReference type="CDD" id="cd00082">
    <property type="entry name" value="HisKA"/>
    <property type="match status" value="1"/>
</dbReference>
<proteinExistence type="predicted"/>
<dbReference type="Pfam" id="PF00512">
    <property type="entry name" value="HisKA"/>
    <property type="match status" value="1"/>
</dbReference>
<dbReference type="RefSeq" id="WP_011813453.1">
    <property type="nucleotide sequence ID" value="NC_008789.1"/>
</dbReference>
<dbReference type="InterPro" id="IPR003594">
    <property type="entry name" value="HATPase_dom"/>
</dbReference>
<keyword evidence="12" id="KW-0902">Two-component regulatory system</keyword>
<evidence type="ECO:0000256" key="4">
    <source>
        <dbReference type="ARBA" id="ARBA00022475"/>
    </source>
</evidence>
<dbReference type="Gene3D" id="3.40.50.2300">
    <property type="match status" value="1"/>
</dbReference>
<feature type="modified residue" description="4-aspartylphosphate" evidence="17">
    <location>
        <position position="576"/>
    </location>
</feature>
<dbReference type="SMART" id="SM00448">
    <property type="entry name" value="REC"/>
    <property type="match status" value="1"/>
</dbReference>
<keyword evidence="18" id="KW-0175">Coiled coil</keyword>
<gene>
    <name evidence="24" type="ordered locus">Hhal_0647</name>
</gene>
<feature type="transmembrane region" description="Helical" evidence="20">
    <location>
        <begin position="97"/>
        <end position="115"/>
    </location>
</feature>
<evidence type="ECO:0000256" key="2">
    <source>
        <dbReference type="ARBA" id="ARBA00004651"/>
    </source>
</evidence>
<evidence type="ECO:0000256" key="3">
    <source>
        <dbReference type="ARBA" id="ARBA00012438"/>
    </source>
</evidence>
<dbReference type="PROSITE" id="PS50109">
    <property type="entry name" value="HIS_KIN"/>
    <property type="match status" value="1"/>
</dbReference>
<protein>
    <recommendedName>
        <fullName evidence="15">Sensory/regulatory protein RpfC</fullName>
        <ecNumber evidence="3">2.7.13.3</ecNumber>
    </recommendedName>
</protein>
<dbReference type="SUPFAM" id="SSF47226">
    <property type="entry name" value="Histidine-containing phosphotransfer domain, HPT domain"/>
    <property type="match status" value="1"/>
</dbReference>
<dbReference type="Gene3D" id="1.10.287.130">
    <property type="match status" value="1"/>
</dbReference>
<feature type="transmembrane region" description="Helical" evidence="20">
    <location>
        <begin position="63"/>
        <end position="85"/>
    </location>
</feature>
<evidence type="ECO:0000256" key="17">
    <source>
        <dbReference type="PROSITE-ProRule" id="PRU00169"/>
    </source>
</evidence>
<dbReference type="AlphaFoldDB" id="A1WUR8"/>
<feature type="modified residue" description="Phosphohistidine" evidence="16">
    <location>
        <position position="733"/>
    </location>
</feature>
<dbReference type="STRING" id="349124.Hhal_0647"/>
<keyword evidence="10" id="KW-0067">ATP-binding</keyword>
<dbReference type="PROSITE" id="PS50894">
    <property type="entry name" value="HPT"/>
    <property type="match status" value="1"/>
</dbReference>
<evidence type="ECO:0000256" key="14">
    <source>
        <dbReference type="ARBA" id="ARBA00064003"/>
    </source>
</evidence>
<dbReference type="EMBL" id="CP000544">
    <property type="protein sequence ID" value="ABM61430.1"/>
    <property type="molecule type" value="Genomic_DNA"/>
</dbReference>
<evidence type="ECO:0000256" key="13">
    <source>
        <dbReference type="ARBA" id="ARBA00023136"/>
    </source>
</evidence>
<evidence type="ECO:0000256" key="8">
    <source>
        <dbReference type="ARBA" id="ARBA00022741"/>
    </source>
</evidence>
<dbReference type="EC" id="2.7.13.3" evidence="3"/>
<dbReference type="SUPFAM" id="SSF52172">
    <property type="entry name" value="CheY-like"/>
    <property type="match status" value="1"/>
</dbReference>
<evidence type="ECO:0000313" key="24">
    <source>
        <dbReference type="EMBL" id="ABM61430.1"/>
    </source>
</evidence>
<evidence type="ECO:0000256" key="7">
    <source>
        <dbReference type="ARBA" id="ARBA00022692"/>
    </source>
</evidence>
<keyword evidence="8" id="KW-0547">Nucleotide-binding</keyword>
<dbReference type="Pfam" id="PF01627">
    <property type="entry name" value="Hpt"/>
    <property type="match status" value="1"/>
</dbReference>
<dbReference type="InterPro" id="IPR003661">
    <property type="entry name" value="HisK_dim/P_dom"/>
</dbReference>
<dbReference type="Gene3D" id="1.20.120.160">
    <property type="entry name" value="HPT domain"/>
    <property type="match status" value="1"/>
</dbReference>
<comment type="subunit">
    <text evidence="14">At low DSF concentrations, interacts with RpfF.</text>
</comment>
<dbReference type="CDD" id="cd17546">
    <property type="entry name" value="REC_hyHK_CKI1_RcsC-like"/>
    <property type="match status" value="1"/>
</dbReference>
<organism evidence="24 25">
    <name type="scientific">Halorhodospira halophila (strain DSM 244 / SL1)</name>
    <name type="common">Ectothiorhodospira halophila (strain DSM 244 / SL1)</name>
    <dbReference type="NCBI Taxonomy" id="349124"/>
    <lineage>
        <taxon>Bacteria</taxon>
        <taxon>Pseudomonadati</taxon>
        <taxon>Pseudomonadota</taxon>
        <taxon>Gammaproteobacteria</taxon>
        <taxon>Chromatiales</taxon>
        <taxon>Ectothiorhodospiraceae</taxon>
        <taxon>Halorhodospira</taxon>
    </lineage>
</organism>
<evidence type="ECO:0000256" key="1">
    <source>
        <dbReference type="ARBA" id="ARBA00000085"/>
    </source>
</evidence>
<feature type="transmembrane region" description="Helical" evidence="20">
    <location>
        <begin position="151"/>
        <end position="172"/>
    </location>
</feature>
<keyword evidence="4" id="KW-1003">Cell membrane</keyword>
<feature type="domain" description="Histidine kinase" evidence="21">
    <location>
        <begin position="239"/>
        <end position="462"/>
    </location>
</feature>
<dbReference type="Pfam" id="PF00072">
    <property type="entry name" value="Response_reg"/>
    <property type="match status" value="1"/>
</dbReference>
<feature type="transmembrane region" description="Helical" evidence="20">
    <location>
        <begin position="121"/>
        <end position="142"/>
    </location>
</feature>
<evidence type="ECO:0000256" key="19">
    <source>
        <dbReference type="SAM" id="MobiDB-lite"/>
    </source>
</evidence>
<reference evidence="24 25" key="2">
    <citation type="journal article" date="2013" name="Stand. Genomic Sci.">
        <title>Complete genome sequence of Halorhodospira halophila SL1.</title>
        <authorList>
            <person name="Challacombe J.F."/>
            <person name="Majid S."/>
            <person name="Deole R."/>
            <person name="Brettin T.S."/>
            <person name="Bruce D."/>
            <person name="Delano S.F."/>
            <person name="Detter J.C."/>
            <person name="Gleasner C.D."/>
            <person name="Han C.S."/>
            <person name="Misra M."/>
            <person name="Reitenga K.G."/>
            <person name="Mikhailova N."/>
            <person name="Woyke T."/>
            <person name="Pitluck S."/>
            <person name="Nolan M."/>
            <person name="Land M.L."/>
            <person name="Saunders E."/>
            <person name="Tapia R."/>
            <person name="Lapidus A."/>
            <person name="Ivanova N."/>
            <person name="Hoff W.D."/>
        </authorList>
    </citation>
    <scope>NUCLEOTIDE SEQUENCE [LARGE SCALE GENOMIC DNA]</scope>
    <source>
        <strain evidence="25">DSM 244 / SL1</strain>
    </source>
</reference>
<comment type="catalytic activity">
    <reaction evidence="1">
        <text>ATP + protein L-histidine = ADP + protein N-phospho-L-histidine.</text>
        <dbReference type="EC" id="2.7.13.3"/>
    </reaction>
</comment>
<feature type="domain" description="Response regulatory" evidence="22">
    <location>
        <begin position="527"/>
        <end position="641"/>
    </location>
</feature>
<dbReference type="GO" id="GO:0000155">
    <property type="term" value="F:phosphorelay sensor kinase activity"/>
    <property type="evidence" value="ECO:0007669"/>
    <property type="project" value="InterPro"/>
</dbReference>
<dbReference type="Gene3D" id="3.30.565.10">
    <property type="entry name" value="Histidine kinase-like ATPase, C-terminal domain"/>
    <property type="match status" value="1"/>
</dbReference>
<evidence type="ECO:0000313" key="25">
    <source>
        <dbReference type="Proteomes" id="UP000000647"/>
    </source>
</evidence>
<feature type="transmembrane region" description="Helical" evidence="20">
    <location>
        <begin position="192"/>
        <end position="213"/>
    </location>
</feature>
<evidence type="ECO:0000259" key="21">
    <source>
        <dbReference type="PROSITE" id="PS50109"/>
    </source>
</evidence>
<reference evidence="25" key="1">
    <citation type="submission" date="2006-12" db="EMBL/GenBank/DDBJ databases">
        <title>Complete sequence of Halorhodospira halophila SL1.</title>
        <authorList>
            <consortium name="US DOE Joint Genome Institute"/>
            <person name="Copeland A."/>
            <person name="Lucas S."/>
            <person name="Lapidus A."/>
            <person name="Barry K."/>
            <person name="Detter J.C."/>
            <person name="Glavina del Rio T."/>
            <person name="Hammon N."/>
            <person name="Israni S."/>
            <person name="Dalin E."/>
            <person name="Tice H."/>
            <person name="Pitluck S."/>
            <person name="Saunders E."/>
            <person name="Brettin T."/>
            <person name="Bruce D."/>
            <person name="Han C."/>
            <person name="Tapia R."/>
            <person name="Schmutz J."/>
            <person name="Larimer F."/>
            <person name="Land M."/>
            <person name="Hauser L."/>
            <person name="Kyrpides N."/>
            <person name="Mikhailova N."/>
            <person name="Hoff W."/>
            <person name="Richardson P."/>
        </authorList>
    </citation>
    <scope>NUCLEOTIDE SEQUENCE [LARGE SCALE GENOMIC DNA]</scope>
    <source>
        <strain evidence="25">DSM 244 / SL1</strain>
    </source>
</reference>
<keyword evidence="6 24" id="KW-0808">Transferase</keyword>
<evidence type="ECO:0000259" key="22">
    <source>
        <dbReference type="PROSITE" id="PS50110"/>
    </source>
</evidence>
<dbReference type="InterPro" id="IPR005467">
    <property type="entry name" value="His_kinase_dom"/>
</dbReference>
<dbReference type="HOGENOM" id="CLU_000445_114_15_6"/>
<keyword evidence="5 17" id="KW-0597">Phosphoprotein</keyword>
<dbReference type="SMART" id="SM00387">
    <property type="entry name" value="HATPase_c"/>
    <property type="match status" value="1"/>
</dbReference>
<dbReference type="FunFam" id="3.30.565.10:FF:000010">
    <property type="entry name" value="Sensor histidine kinase RcsC"/>
    <property type="match status" value="1"/>
</dbReference>
<dbReference type="InterPro" id="IPR004358">
    <property type="entry name" value="Sig_transdc_His_kin-like_C"/>
</dbReference>
<feature type="region of interest" description="Disordered" evidence="19">
    <location>
        <begin position="649"/>
        <end position="673"/>
    </location>
</feature>
<feature type="transmembrane region" description="Helical" evidence="20">
    <location>
        <begin position="12"/>
        <end position="32"/>
    </location>
</feature>
<accession>A1WUR8</accession>
<dbReference type="OrthoDB" id="5563233at2"/>
<feature type="compositionally biased region" description="Polar residues" evidence="19">
    <location>
        <begin position="657"/>
        <end position="670"/>
    </location>
</feature>
<dbReference type="eggNOG" id="COG0784">
    <property type="taxonomic scope" value="Bacteria"/>
</dbReference>
<dbReference type="eggNOG" id="COG2205">
    <property type="taxonomic scope" value="Bacteria"/>
</dbReference>
<evidence type="ECO:0000256" key="10">
    <source>
        <dbReference type="ARBA" id="ARBA00022840"/>
    </source>
</evidence>
<dbReference type="Pfam" id="PF02518">
    <property type="entry name" value="HATPase_c"/>
    <property type="match status" value="1"/>
</dbReference>
<dbReference type="InterPro" id="IPR036097">
    <property type="entry name" value="HisK_dim/P_sf"/>
</dbReference>
<dbReference type="GO" id="GO:0005886">
    <property type="term" value="C:plasma membrane"/>
    <property type="evidence" value="ECO:0007669"/>
    <property type="project" value="UniProtKB-SubCell"/>
</dbReference>
<dbReference type="FunFam" id="1.10.287.130:FF:000002">
    <property type="entry name" value="Two-component osmosensing histidine kinase"/>
    <property type="match status" value="1"/>
</dbReference>
<dbReference type="CDD" id="cd16922">
    <property type="entry name" value="HATPase_EvgS-ArcB-TorS-like"/>
    <property type="match status" value="1"/>
</dbReference>
<dbReference type="SMART" id="SM00388">
    <property type="entry name" value="HisKA"/>
    <property type="match status" value="1"/>
</dbReference>
<evidence type="ECO:0000256" key="5">
    <source>
        <dbReference type="ARBA" id="ARBA00022553"/>
    </source>
</evidence>
<dbReference type="Proteomes" id="UP000000647">
    <property type="component" value="Chromosome"/>
</dbReference>
<evidence type="ECO:0000259" key="23">
    <source>
        <dbReference type="PROSITE" id="PS50894"/>
    </source>
</evidence>
<feature type="transmembrane region" description="Helical" evidence="20">
    <location>
        <begin position="39"/>
        <end position="57"/>
    </location>
</feature>
<dbReference type="InterPro" id="IPR036641">
    <property type="entry name" value="HPT_dom_sf"/>
</dbReference>
<evidence type="ECO:0000256" key="20">
    <source>
        <dbReference type="SAM" id="Phobius"/>
    </source>
</evidence>
<dbReference type="PRINTS" id="PR00344">
    <property type="entry name" value="BCTRLSENSOR"/>
</dbReference>
<keyword evidence="25" id="KW-1185">Reference proteome</keyword>
<evidence type="ECO:0000256" key="12">
    <source>
        <dbReference type="ARBA" id="ARBA00023012"/>
    </source>
</evidence>
<evidence type="ECO:0000256" key="6">
    <source>
        <dbReference type="ARBA" id="ARBA00022679"/>
    </source>
</evidence>
<dbReference type="InterPro" id="IPR001789">
    <property type="entry name" value="Sig_transdc_resp-reg_receiver"/>
</dbReference>
<evidence type="ECO:0000256" key="11">
    <source>
        <dbReference type="ARBA" id="ARBA00022989"/>
    </source>
</evidence>
<comment type="subcellular location">
    <subcellularLocation>
        <location evidence="2">Cell membrane</location>
        <topology evidence="2">Multi-pass membrane protein</topology>
    </subcellularLocation>
</comment>
<dbReference type="GO" id="GO:0005524">
    <property type="term" value="F:ATP binding"/>
    <property type="evidence" value="ECO:0007669"/>
    <property type="project" value="UniProtKB-KW"/>
</dbReference>
<feature type="region of interest" description="Disordered" evidence="19">
    <location>
        <begin position="470"/>
        <end position="510"/>
    </location>
</feature>
<dbReference type="CDD" id="cd00088">
    <property type="entry name" value="HPT"/>
    <property type="match status" value="1"/>
</dbReference>
<dbReference type="InterPro" id="IPR036890">
    <property type="entry name" value="HATPase_C_sf"/>
</dbReference>
<dbReference type="SMART" id="SM00073">
    <property type="entry name" value="HPT"/>
    <property type="match status" value="1"/>
</dbReference>
<keyword evidence="13 20" id="KW-0472">Membrane</keyword>
<dbReference type="InterPro" id="IPR011006">
    <property type="entry name" value="CheY-like_superfamily"/>
</dbReference>